<feature type="domain" description="Dof-type" evidence="12">
    <location>
        <begin position="136"/>
        <end position="190"/>
    </location>
</feature>
<feature type="compositionally biased region" description="Low complexity" evidence="10">
    <location>
        <begin position="193"/>
        <end position="211"/>
    </location>
</feature>
<reference evidence="13 14" key="1">
    <citation type="journal article" date="2014" name="Agronomy (Basel)">
        <title>A Draft Genome Sequence for Ensete ventricosum, the Drought-Tolerant Tree Against Hunger.</title>
        <authorList>
            <person name="Harrison J."/>
            <person name="Moore K.A."/>
            <person name="Paszkiewicz K."/>
            <person name="Jones T."/>
            <person name="Grant M."/>
            <person name="Ambacheew D."/>
            <person name="Muzemil S."/>
            <person name="Studholme D.J."/>
        </authorList>
    </citation>
    <scope>NUCLEOTIDE SEQUENCE [LARGE SCALE GENOMIC DNA]</scope>
</reference>
<feature type="compositionally biased region" description="Gly residues" evidence="10">
    <location>
        <begin position="364"/>
        <end position="376"/>
    </location>
</feature>
<dbReference type="EMBL" id="AMZH03008136">
    <property type="protein sequence ID" value="RRT59628.1"/>
    <property type="molecule type" value="Genomic_DNA"/>
</dbReference>
<organism evidence="13 14">
    <name type="scientific">Ensete ventricosum</name>
    <name type="common">Abyssinian banana</name>
    <name type="synonym">Musa ensete</name>
    <dbReference type="NCBI Taxonomy" id="4639"/>
    <lineage>
        <taxon>Eukaryota</taxon>
        <taxon>Viridiplantae</taxon>
        <taxon>Streptophyta</taxon>
        <taxon>Embryophyta</taxon>
        <taxon>Tracheophyta</taxon>
        <taxon>Spermatophyta</taxon>
        <taxon>Magnoliopsida</taxon>
        <taxon>Liliopsida</taxon>
        <taxon>Zingiberales</taxon>
        <taxon>Musaceae</taxon>
        <taxon>Ensete</taxon>
    </lineage>
</organism>
<dbReference type="GO" id="GO:0005634">
    <property type="term" value="C:nucleus"/>
    <property type="evidence" value="ECO:0007669"/>
    <property type="project" value="UniProtKB-SubCell"/>
</dbReference>
<feature type="region of interest" description="Disordered" evidence="10">
    <location>
        <begin position="177"/>
        <end position="229"/>
    </location>
</feature>
<comment type="subcellular location">
    <subcellularLocation>
        <location evidence="8 9">Nucleus</location>
    </subcellularLocation>
</comment>
<dbReference type="GO" id="GO:0003700">
    <property type="term" value="F:DNA-binding transcription factor activity"/>
    <property type="evidence" value="ECO:0007669"/>
    <property type="project" value="UniProtKB-UniRule"/>
</dbReference>
<evidence type="ECO:0000256" key="6">
    <source>
        <dbReference type="ARBA" id="ARBA00023163"/>
    </source>
</evidence>
<feature type="transmembrane region" description="Helical" evidence="11">
    <location>
        <begin position="65"/>
        <end position="87"/>
    </location>
</feature>
<keyword evidence="2 8" id="KW-0863">Zinc-finger</keyword>
<dbReference type="InterPro" id="IPR003851">
    <property type="entry name" value="Znf_Dof"/>
</dbReference>
<feature type="region of interest" description="Disordered" evidence="10">
    <location>
        <begin position="349"/>
        <end position="376"/>
    </location>
</feature>
<keyword evidence="5 8" id="KW-0238">DNA-binding</keyword>
<dbReference type="GO" id="GO:0008270">
    <property type="term" value="F:zinc ion binding"/>
    <property type="evidence" value="ECO:0007669"/>
    <property type="project" value="UniProtKB-KW"/>
</dbReference>
<evidence type="ECO:0000313" key="13">
    <source>
        <dbReference type="EMBL" id="RRT59628.1"/>
    </source>
</evidence>
<evidence type="ECO:0000259" key="12">
    <source>
        <dbReference type="PROSITE" id="PS50884"/>
    </source>
</evidence>
<dbReference type="Proteomes" id="UP000287651">
    <property type="component" value="Unassembled WGS sequence"/>
</dbReference>
<comment type="function">
    <text evidence="9">Transcription factor that binds specifically to a 5'-AA[AG]G-3' consensus core sequence.</text>
</comment>
<comment type="caution">
    <text evidence="13">The sequence shown here is derived from an EMBL/GenBank/DDBJ whole genome shotgun (WGS) entry which is preliminary data.</text>
</comment>
<sequence length="376" mass="40607">MVDSHCIRVQAAMDKMASLMSHRRITHRHFSILSTSNHVPVLVLGLLPPLLPVVLWFVLDRLWSFAWIPLPSGLSLCKWGFGGGVALQGAGMMMMRPMVEFAPSTTTTAAAGNTCTGTTAQVTDSRNPRSHKEQALNCPRCNSTNTKFCYYNNYSLTQPRYFCKTCRRYWTKGGSLRNVPVGGGSRKNKRSSHSSATASAATTTKSTSSKKFPADLTPPPSISLSASSEAPKYYERQDLNLAFRQHGLSEYNDYPNLESSSGPLSAMGLLRGVMTTRGLGSFMPMPEHPTGFGLQEFRPPTFNFDVDGTAGENRCLPGMQVSAGGKLLFPFGDVKPVGPSDVHAEQFEKNKGQASGPPGFWNGIIGGGGGRGGGSW</sequence>
<proteinExistence type="predicted"/>
<dbReference type="PROSITE" id="PS01361">
    <property type="entry name" value="ZF_DOF_1"/>
    <property type="match status" value="1"/>
</dbReference>
<keyword evidence="11" id="KW-0812">Transmembrane</keyword>
<keyword evidence="1 9" id="KW-0479">Metal-binding</keyword>
<evidence type="ECO:0000256" key="8">
    <source>
        <dbReference type="PROSITE-ProRule" id="PRU00071"/>
    </source>
</evidence>
<name>A0A426Z6M0_ENSVE</name>
<feature type="transmembrane region" description="Helical" evidence="11">
    <location>
        <begin position="39"/>
        <end position="59"/>
    </location>
</feature>
<dbReference type="PANTHER" id="PTHR31992:SF316">
    <property type="entry name" value="DOF ZINC FINGER PROTEIN DOF1.2"/>
    <property type="match status" value="1"/>
</dbReference>
<keyword evidence="11" id="KW-0472">Membrane</keyword>
<evidence type="ECO:0000256" key="1">
    <source>
        <dbReference type="ARBA" id="ARBA00022723"/>
    </source>
</evidence>
<evidence type="ECO:0000256" key="5">
    <source>
        <dbReference type="ARBA" id="ARBA00023125"/>
    </source>
</evidence>
<evidence type="ECO:0000256" key="10">
    <source>
        <dbReference type="SAM" id="MobiDB-lite"/>
    </source>
</evidence>
<gene>
    <name evidence="13" type="ORF">B296_00037443</name>
</gene>
<keyword evidence="6 9" id="KW-0804">Transcription</keyword>
<keyword evidence="3 9" id="KW-0862">Zinc</keyword>
<keyword evidence="4 9" id="KW-0805">Transcription regulation</keyword>
<dbReference type="GO" id="GO:0003677">
    <property type="term" value="F:DNA binding"/>
    <property type="evidence" value="ECO:0007669"/>
    <property type="project" value="UniProtKB-UniRule"/>
</dbReference>
<evidence type="ECO:0000256" key="11">
    <source>
        <dbReference type="SAM" id="Phobius"/>
    </source>
</evidence>
<dbReference type="PROSITE" id="PS50884">
    <property type="entry name" value="ZF_DOF_2"/>
    <property type="match status" value="1"/>
</dbReference>
<keyword evidence="7 8" id="KW-0539">Nucleus</keyword>
<dbReference type="InterPro" id="IPR045174">
    <property type="entry name" value="Dof"/>
</dbReference>
<accession>A0A426Z6M0</accession>
<evidence type="ECO:0000256" key="2">
    <source>
        <dbReference type="ARBA" id="ARBA00022771"/>
    </source>
</evidence>
<evidence type="ECO:0000256" key="4">
    <source>
        <dbReference type="ARBA" id="ARBA00023015"/>
    </source>
</evidence>
<dbReference type="PANTHER" id="PTHR31992">
    <property type="entry name" value="DOF ZINC FINGER PROTEIN DOF1.4-RELATED"/>
    <property type="match status" value="1"/>
</dbReference>
<evidence type="ECO:0000256" key="7">
    <source>
        <dbReference type="ARBA" id="ARBA00023242"/>
    </source>
</evidence>
<protein>
    <recommendedName>
        <fullName evidence="9">Dof zinc finger protein</fullName>
    </recommendedName>
</protein>
<evidence type="ECO:0000256" key="9">
    <source>
        <dbReference type="RuleBase" id="RU369094"/>
    </source>
</evidence>
<dbReference type="Pfam" id="PF02701">
    <property type="entry name" value="Zn_ribbon_Dof"/>
    <property type="match status" value="1"/>
</dbReference>
<evidence type="ECO:0000313" key="14">
    <source>
        <dbReference type="Proteomes" id="UP000287651"/>
    </source>
</evidence>
<keyword evidence="11" id="KW-1133">Transmembrane helix</keyword>
<dbReference type="AlphaFoldDB" id="A0A426Z6M0"/>
<evidence type="ECO:0000256" key="3">
    <source>
        <dbReference type="ARBA" id="ARBA00022833"/>
    </source>
</evidence>